<name>A0A8X7UCH0_BRACI</name>
<dbReference type="EMBL" id="JAAMPC010000012">
    <property type="protein sequence ID" value="KAG2273569.1"/>
    <property type="molecule type" value="Genomic_DNA"/>
</dbReference>
<sequence length="99" mass="11215">MYDLSEAFHAMSLRQACILFILEHFDKLSPMHVASSSDVVDDGTSYGYSNSLFGFASPPEDTKTLEEKKVGVKGLGRKKTEEPEHLMWKDDIKKFIVED</sequence>
<dbReference type="PANTHER" id="PTHR46710">
    <property type="entry name" value="ARM REPEAT PROTEIN INTERACTING WITH ABF2"/>
    <property type="match status" value="1"/>
</dbReference>
<proteinExistence type="predicted"/>
<reference evidence="1 2" key="1">
    <citation type="submission" date="2020-02" db="EMBL/GenBank/DDBJ databases">
        <authorList>
            <person name="Ma Q."/>
            <person name="Huang Y."/>
            <person name="Song X."/>
            <person name="Pei D."/>
        </authorList>
    </citation>
    <scope>NUCLEOTIDE SEQUENCE [LARGE SCALE GENOMIC DNA]</scope>
    <source>
        <strain evidence="1">Sxm20200214</strain>
        <tissue evidence="1">Leaf</tissue>
    </source>
</reference>
<dbReference type="InterPro" id="IPR044282">
    <property type="entry name" value="ABAP1/ARIA"/>
</dbReference>
<dbReference type="Proteomes" id="UP000886595">
    <property type="component" value="Unassembled WGS sequence"/>
</dbReference>
<evidence type="ECO:0000313" key="1">
    <source>
        <dbReference type="EMBL" id="KAG2273569.1"/>
    </source>
</evidence>
<dbReference type="AlphaFoldDB" id="A0A8X7UCH0"/>
<dbReference type="OrthoDB" id="6359816at2759"/>
<dbReference type="PANTHER" id="PTHR46710:SF1">
    <property type="entry name" value="ARM REPEAT PROTEIN INTERACTING WITH ABF2"/>
    <property type="match status" value="1"/>
</dbReference>
<comment type="caution">
    <text evidence="1">The sequence shown here is derived from an EMBL/GenBank/DDBJ whole genome shotgun (WGS) entry which is preliminary data.</text>
</comment>
<protein>
    <submittedName>
        <fullName evidence="1">Uncharacterized protein</fullName>
    </submittedName>
</protein>
<organism evidence="1 2">
    <name type="scientific">Brassica carinata</name>
    <name type="common">Ethiopian mustard</name>
    <name type="synonym">Abyssinian cabbage</name>
    <dbReference type="NCBI Taxonomy" id="52824"/>
    <lineage>
        <taxon>Eukaryota</taxon>
        <taxon>Viridiplantae</taxon>
        <taxon>Streptophyta</taxon>
        <taxon>Embryophyta</taxon>
        <taxon>Tracheophyta</taxon>
        <taxon>Spermatophyta</taxon>
        <taxon>Magnoliopsida</taxon>
        <taxon>eudicotyledons</taxon>
        <taxon>Gunneridae</taxon>
        <taxon>Pentapetalae</taxon>
        <taxon>rosids</taxon>
        <taxon>malvids</taxon>
        <taxon>Brassicales</taxon>
        <taxon>Brassicaceae</taxon>
        <taxon>Brassiceae</taxon>
        <taxon>Brassica</taxon>
    </lineage>
</organism>
<accession>A0A8X7UCH0</accession>
<keyword evidence="2" id="KW-1185">Reference proteome</keyword>
<gene>
    <name evidence="1" type="ORF">Bca52824_056124</name>
</gene>
<evidence type="ECO:0000313" key="2">
    <source>
        <dbReference type="Proteomes" id="UP000886595"/>
    </source>
</evidence>